<reference evidence="8" key="1">
    <citation type="submission" date="2010-06" db="EMBL/GenBank/DDBJ databases">
        <authorList>
            <person name="Jiang H."/>
            <person name="Abraham K."/>
            <person name="Ali S."/>
            <person name="Alsbrooks S.L."/>
            <person name="Anim B.N."/>
            <person name="Anosike U.S."/>
            <person name="Attaway T."/>
            <person name="Bandaranaike D.P."/>
            <person name="Battles P.K."/>
            <person name="Bell S.N."/>
            <person name="Bell A.V."/>
            <person name="Beltran B."/>
            <person name="Bickham C."/>
            <person name="Bustamante Y."/>
            <person name="Caleb T."/>
            <person name="Canada A."/>
            <person name="Cardenas V."/>
            <person name="Carter K."/>
            <person name="Chacko J."/>
            <person name="Chandrabose M.N."/>
            <person name="Chavez D."/>
            <person name="Chavez A."/>
            <person name="Chen L."/>
            <person name="Chu H.-S."/>
            <person name="Claassen K.J."/>
            <person name="Cockrell R."/>
            <person name="Collins M."/>
            <person name="Cooper J.A."/>
            <person name="Cree A."/>
            <person name="Curry S.M."/>
            <person name="Da Y."/>
            <person name="Dao M.D."/>
            <person name="Das B."/>
            <person name="Davila M.-L."/>
            <person name="Davy-Carroll L."/>
            <person name="Denson S."/>
            <person name="Dinh H."/>
            <person name="Ebong V.E."/>
            <person name="Edwards J.R."/>
            <person name="Egan A."/>
            <person name="El-Daye J."/>
            <person name="Escobedo L."/>
            <person name="Fernandez S."/>
            <person name="Fernando P.R."/>
            <person name="Flagg N."/>
            <person name="Forbes L.D."/>
            <person name="Fowler R.G."/>
            <person name="Fu Q."/>
            <person name="Gabisi R.A."/>
            <person name="Ganer J."/>
            <person name="Garbino Pronczuk A."/>
            <person name="Garcia R.M."/>
            <person name="Garner T."/>
            <person name="Garrett T.E."/>
            <person name="Gonzalez D.A."/>
            <person name="Hamid H."/>
            <person name="Hawkins E.S."/>
            <person name="Hirani K."/>
            <person name="Hogues M.E."/>
            <person name="Hollins B."/>
            <person name="Hsiao C.-H."/>
            <person name="Jabil R."/>
            <person name="James M.L."/>
            <person name="Jhangiani S.N."/>
            <person name="Johnson B."/>
            <person name="Johnson Q."/>
            <person name="Joshi V."/>
            <person name="Kalu J.B."/>
            <person name="Kam C."/>
            <person name="Kashfia A."/>
            <person name="Keebler J."/>
            <person name="Kisamo H."/>
            <person name="Kovar C.L."/>
            <person name="Lago L.A."/>
            <person name="Lai C.-Y."/>
            <person name="Laidlaw J."/>
            <person name="Lara F."/>
            <person name="Le T.-K."/>
            <person name="Lee S.L."/>
            <person name="Legall F.H."/>
            <person name="Lemon S.J."/>
            <person name="Lewis L.R."/>
            <person name="Li B."/>
            <person name="Liu Y."/>
            <person name="Liu Y.-S."/>
            <person name="Lopez J."/>
            <person name="Lozado R.J."/>
            <person name="Lu J."/>
            <person name="Madu R.C."/>
            <person name="Maheshwari M."/>
            <person name="Maheshwari R."/>
            <person name="Malloy K."/>
            <person name="Martinez E."/>
            <person name="Mathew T."/>
            <person name="Mercado I.C."/>
            <person name="Mercado C."/>
            <person name="Meyer B."/>
            <person name="Montgomery K."/>
            <person name="Morgan M.B."/>
            <person name="Munidasa M."/>
            <person name="Nazareth L.V."/>
            <person name="Nelson J."/>
            <person name="Ng B.M."/>
            <person name="Nguyen N.B."/>
            <person name="Nguyen P.Q."/>
            <person name="Nguyen T."/>
            <person name="Obregon M."/>
            <person name="Okwuonu G.O."/>
            <person name="Onwere C.G."/>
            <person name="Orozco G."/>
            <person name="Parra A."/>
            <person name="Patel S."/>
            <person name="Patil S."/>
            <person name="Perez A."/>
            <person name="Perez Y."/>
            <person name="Pham C."/>
            <person name="Primus E.L."/>
            <person name="Pu L.-L."/>
            <person name="Puazo M."/>
            <person name="Qin X."/>
            <person name="Quiroz J.B."/>
            <person name="Reese J."/>
            <person name="Richards S."/>
            <person name="Rives C.M."/>
            <person name="Robberts R."/>
            <person name="Ruiz S.J."/>
            <person name="Ruiz M.J."/>
            <person name="Santibanez J."/>
            <person name="Schneider B.W."/>
            <person name="Sisson I."/>
            <person name="Smith M."/>
            <person name="Sodergren E."/>
            <person name="Song X.-Z."/>
            <person name="Song B.B."/>
            <person name="Summersgill H."/>
            <person name="Thelus R."/>
            <person name="Thornton R.D."/>
            <person name="Trejos Z.Y."/>
            <person name="Usmani K."/>
            <person name="Vattathil S."/>
            <person name="Villasana D."/>
            <person name="Walker D.L."/>
            <person name="Wang S."/>
            <person name="Wang K."/>
            <person name="White C.S."/>
            <person name="Williams A.C."/>
            <person name="Williamson J."/>
            <person name="Wilson K."/>
            <person name="Woghiren I.O."/>
            <person name="Woodworth J.R."/>
            <person name="Worley K.C."/>
            <person name="Wright R.A."/>
            <person name="Wu W."/>
            <person name="Young L."/>
            <person name="Zhang L."/>
            <person name="Zhang J."/>
            <person name="Zhu Y."/>
            <person name="Muzny D.M."/>
            <person name="Weinstock G."/>
            <person name="Gibbs R.A."/>
        </authorList>
    </citation>
    <scope>NUCLEOTIDE SEQUENCE [LARGE SCALE GENOMIC DNA]</scope>
    <source>
        <strain evidence="8">LSR1</strain>
    </source>
</reference>
<dbReference type="GO" id="GO:0008270">
    <property type="term" value="F:zinc ion binding"/>
    <property type="evidence" value="ECO:0007669"/>
    <property type="project" value="UniProtKB-KW"/>
</dbReference>
<dbReference type="RefSeq" id="XP_029344618.1">
    <property type="nucleotide sequence ID" value="XM_029488758.1"/>
</dbReference>
<evidence type="ECO:0000256" key="5">
    <source>
        <dbReference type="PROSITE-ProRule" id="PRU00309"/>
    </source>
</evidence>
<evidence type="ECO:0000259" key="6">
    <source>
        <dbReference type="PROSITE" id="PS50950"/>
    </source>
</evidence>
<accession>A0A8R2NP17</accession>
<sequence>MHRRCCFFCQTSALKVPGLILHNFPKDLSLRNIWLKRCGYTEEEFFPYNKLCSLHFDGNSYKNTKLRKLLKNNAIPTKFKKISKFNFVECEQSSSKITMKVSDQTVECKQSSSEMTINVADQTVECEQSISEMTMNMSEQTVECHQSSSEMTMDVSVQRKNNSNFVNTRLHYLMLAVECELSRLGAKINMSDQTVEYEQSSSEMTMNVLKQTVECEQSSSEMTINVSVESRGVISTF</sequence>
<proteinExistence type="predicted"/>
<dbReference type="Pfam" id="PF05485">
    <property type="entry name" value="THAP"/>
    <property type="match status" value="1"/>
</dbReference>
<organism evidence="7 8">
    <name type="scientific">Acyrthosiphon pisum</name>
    <name type="common">Pea aphid</name>
    <dbReference type="NCBI Taxonomy" id="7029"/>
    <lineage>
        <taxon>Eukaryota</taxon>
        <taxon>Metazoa</taxon>
        <taxon>Ecdysozoa</taxon>
        <taxon>Arthropoda</taxon>
        <taxon>Hexapoda</taxon>
        <taxon>Insecta</taxon>
        <taxon>Pterygota</taxon>
        <taxon>Neoptera</taxon>
        <taxon>Paraneoptera</taxon>
        <taxon>Hemiptera</taxon>
        <taxon>Sternorrhyncha</taxon>
        <taxon>Aphidomorpha</taxon>
        <taxon>Aphidoidea</taxon>
        <taxon>Aphididae</taxon>
        <taxon>Macrosiphini</taxon>
        <taxon>Acyrthosiphon</taxon>
    </lineage>
</organism>
<dbReference type="Proteomes" id="UP000007819">
    <property type="component" value="Chromosome A1"/>
</dbReference>
<dbReference type="AlphaFoldDB" id="A0A8R2NP17"/>
<evidence type="ECO:0000256" key="2">
    <source>
        <dbReference type="ARBA" id="ARBA00022771"/>
    </source>
</evidence>
<protein>
    <recommendedName>
        <fullName evidence="6">THAP-type domain-containing protein</fullName>
    </recommendedName>
</protein>
<evidence type="ECO:0000313" key="8">
    <source>
        <dbReference type="Proteomes" id="UP000007819"/>
    </source>
</evidence>
<dbReference type="EnsemblMetazoa" id="XM_029488758.1">
    <property type="protein sequence ID" value="XP_029344618.1"/>
    <property type="gene ID" value="LOC100167274"/>
</dbReference>
<dbReference type="OrthoDB" id="5982876at2759"/>
<feature type="domain" description="THAP-type" evidence="6">
    <location>
        <begin position="1"/>
        <end position="79"/>
    </location>
</feature>
<dbReference type="SMART" id="SM00692">
    <property type="entry name" value="DM3"/>
    <property type="match status" value="1"/>
</dbReference>
<keyword evidence="2 5" id="KW-0863">Zinc-finger</keyword>
<keyword evidence="3" id="KW-0862">Zinc</keyword>
<dbReference type="SUPFAM" id="SSF57716">
    <property type="entry name" value="Glucocorticoid receptor-like (DNA-binding domain)"/>
    <property type="match status" value="1"/>
</dbReference>
<dbReference type="SMART" id="SM00980">
    <property type="entry name" value="THAP"/>
    <property type="match status" value="1"/>
</dbReference>
<dbReference type="RefSeq" id="XP_029344617.1">
    <property type="nucleotide sequence ID" value="XM_029488757.1"/>
</dbReference>
<evidence type="ECO:0000256" key="1">
    <source>
        <dbReference type="ARBA" id="ARBA00022723"/>
    </source>
</evidence>
<dbReference type="GO" id="GO:0043565">
    <property type="term" value="F:sequence-specific DNA binding"/>
    <property type="evidence" value="ECO:0007669"/>
    <property type="project" value="InterPro"/>
</dbReference>
<dbReference type="RefSeq" id="XP_029344616.1">
    <property type="nucleotide sequence ID" value="XM_029488756.1"/>
</dbReference>
<evidence type="ECO:0000256" key="3">
    <source>
        <dbReference type="ARBA" id="ARBA00022833"/>
    </source>
</evidence>
<dbReference type="GeneID" id="100167274"/>
<name>A0A8R2NP17_ACYPI</name>
<keyword evidence="4 5" id="KW-0238">DNA-binding</keyword>
<evidence type="ECO:0000256" key="4">
    <source>
        <dbReference type="ARBA" id="ARBA00023125"/>
    </source>
</evidence>
<keyword evidence="8" id="KW-1185">Reference proteome</keyword>
<dbReference type="PANTHER" id="PTHR46600:SF11">
    <property type="entry name" value="THAP DOMAIN-CONTAINING PROTEIN 10"/>
    <property type="match status" value="1"/>
</dbReference>
<dbReference type="PROSITE" id="PS50950">
    <property type="entry name" value="ZF_THAP"/>
    <property type="match status" value="1"/>
</dbReference>
<dbReference type="Gene3D" id="6.20.210.20">
    <property type="entry name" value="THAP domain"/>
    <property type="match status" value="1"/>
</dbReference>
<dbReference type="InterPro" id="IPR006612">
    <property type="entry name" value="THAP_Znf"/>
</dbReference>
<dbReference type="InterPro" id="IPR038441">
    <property type="entry name" value="THAP_Znf_sf"/>
</dbReference>
<dbReference type="PANTHER" id="PTHR46600">
    <property type="entry name" value="THAP DOMAIN-CONTAINING"/>
    <property type="match status" value="1"/>
</dbReference>
<keyword evidence="1" id="KW-0479">Metal-binding</keyword>
<evidence type="ECO:0000313" key="7">
    <source>
        <dbReference type="EnsemblMetazoa" id="XP_029344616.1"/>
    </source>
</evidence>
<reference evidence="7" key="2">
    <citation type="submission" date="2022-06" db="UniProtKB">
        <authorList>
            <consortium name="EnsemblMetazoa"/>
        </authorList>
    </citation>
    <scope>IDENTIFICATION</scope>
</reference>
<dbReference type="EnsemblMetazoa" id="XM_029488757.1">
    <property type="protein sequence ID" value="XP_029344617.1"/>
    <property type="gene ID" value="LOC100167274"/>
</dbReference>
<dbReference type="RefSeq" id="XP_029344619.1">
    <property type="nucleotide sequence ID" value="XM_029488759.1"/>
</dbReference>
<dbReference type="EnsemblMetazoa" id="XM_029488756.1">
    <property type="protein sequence ID" value="XP_029344616.1"/>
    <property type="gene ID" value="LOC100167274"/>
</dbReference>
<dbReference type="InterPro" id="IPR026516">
    <property type="entry name" value="THAP1/10"/>
</dbReference>
<dbReference type="EnsemblMetazoa" id="XM_029488759.1">
    <property type="protein sequence ID" value="XP_029344619.1"/>
    <property type="gene ID" value="LOC100167274"/>
</dbReference>